<keyword evidence="2" id="KW-0378">Hydrolase</keyword>
<dbReference type="CDD" id="cd22362">
    <property type="entry name" value="TnsA_endonuclease-like"/>
    <property type="match status" value="1"/>
</dbReference>
<evidence type="ECO:0000313" key="2">
    <source>
        <dbReference type="EMBL" id="MFG6487960.1"/>
    </source>
</evidence>
<dbReference type="InterPro" id="IPR014833">
    <property type="entry name" value="TnsA_N"/>
</dbReference>
<dbReference type="InterPro" id="IPR011856">
    <property type="entry name" value="tRNA_endonuc-like_dom_sf"/>
</dbReference>
<feature type="domain" description="TnsA endonuclease N-terminal" evidence="1">
    <location>
        <begin position="125"/>
        <end position="187"/>
    </location>
</feature>
<accession>A0ABW7HDR6</accession>
<name>A0ABW7HDR6_9BURK</name>
<evidence type="ECO:0000259" key="1">
    <source>
        <dbReference type="Pfam" id="PF08722"/>
    </source>
</evidence>
<protein>
    <submittedName>
        <fullName evidence="2">TnsA endonuclease N-terminal domain-containing protein</fullName>
    </submittedName>
</protein>
<keyword evidence="3" id="KW-1185">Reference proteome</keyword>
<sequence length="297" mass="34039">MRTTKRFTPAVLRRFARQGRGTGIFDAYQAWHQVSRGDPASRGRSHIQLWNGRQHDLLSDGEWVVALFAIMVPGLLDMRAQFPLSLEPGRHELAAYSADYVGAWAPGTRELARRLGIEHPVIRDRSEKADWVPTTDLLLTFTSERGPVLLAISDKPNNDWQNPRQRELLTIEQAYWRAREVEWLLITPNEYCKAVGLTLRRTAQWALGPVVSDKDLRFAVAAAHKLQFRSERLVLETLAQLLGDLGRAQRALWQSIWTGRLPVDLDRGWRNHLPLRHVDLTAFHAQNPIVSRRSAWN</sequence>
<proteinExistence type="predicted"/>
<dbReference type="Pfam" id="PF08722">
    <property type="entry name" value="Tn7_TnsA-like_N"/>
    <property type="match status" value="1"/>
</dbReference>
<dbReference type="EMBL" id="JBIGIC010000007">
    <property type="protein sequence ID" value="MFG6487960.1"/>
    <property type="molecule type" value="Genomic_DNA"/>
</dbReference>
<dbReference type="InterPro" id="IPR011335">
    <property type="entry name" value="Restrct_endonuc-II-like"/>
</dbReference>
<dbReference type="RefSeq" id="WP_394411882.1">
    <property type="nucleotide sequence ID" value="NZ_JBIGIC010000007.1"/>
</dbReference>
<keyword evidence="2" id="KW-0255">Endonuclease</keyword>
<keyword evidence="2" id="KW-0540">Nuclease</keyword>
<comment type="caution">
    <text evidence="2">The sequence shown here is derived from an EMBL/GenBank/DDBJ whole genome shotgun (WGS) entry which is preliminary data.</text>
</comment>
<dbReference type="Proteomes" id="UP001606134">
    <property type="component" value="Unassembled WGS sequence"/>
</dbReference>
<dbReference type="SUPFAM" id="SSF52980">
    <property type="entry name" value="Restriction endonuclease-like"/>
    <property type="match status" value="1"/>
</dbReference>
<gene>
    <name evidence="2" type="ORF">ACG04R_14850</name>
</gene>
<evidence type="ECO:0000313" key="3">
    <source>
        <dbReference type="Proteomes" id="UP001606134"/>
    </source>
</evidence>
<reference evidence="2 3" key="1">
    <citation type="submission" date="2024-08" db="EMBL/GenBank/DDBJ databases">
        <authorList>
            <person name="Lu H."/>
        </authorList>
    </citation>
    <scope>NUCLEOTIDE SEQUENCE [LARGE SCALE GENOMIC DNA]</scope>
    <source>
        <strain evidence="2 3">BYS78W</strain>
    </source>
</reference>
<dbReference type="GO" id="GO:0004519">
    <property type="term" value="F:endonuclease activity"/>
    <property type="evidence" value="ECO:0007669"/>
    <property type="project" value="UniProtKB-KW"/>
</dbReference>
<organism evidence="2 3">
    <name type="scientific">Pelomonas candidula</name>
    <dbReference type="NCBI Taxonomy" id="3299025"/>
    <lineage>
        <taxon>Bacteria</taxon>
        <taxon>Pseudomonadati</taxon>
        <taxon>Pseudomonadota</taxon>
        <taxon>Betaproteobacteria</taxon>
        <taxon>Burkholderiales</taxon>
        <taxon>Sphaerotilaceae</taxon>
        <taxon>Roseateles</taxon>
    </lineage>
</organism>
<dbReference type="Gene3D" id="3.40.1350.10">
    <property type="match status" value="1"/>
</dbReference>